<keyword evidence="2" id="KW-1185">Reference proteome</keyword>
<sequence length="82" mass="9696">MVMTMRTTWKTRTQLKMMTTKTTTTKTPKRKEATMMTMMKRTPMTFLTMKMMMTMRNSSFWSQISPVAIRIHILEFCNGLMG</sequence>
<accession>A0A1D1UN81</accession>
<reference evidence="1 2" key="1">
    <citation type="journal article" date="2016" name="Nat. Commun.">
        <title>Extremotolerant tardigrade genome and improved radiotolerance of human cultured cells by tardigrade-unique protein.</title>
        <authorList>
            <person name="Hashimoto T."/>
            <person name="Horikawa D.D."/>
            <person name="Saito Y."/>
            <person name="Kuwahara H."/>
            <person name="Kozuka-Hata H."/>
            <person name="Shin-I T."/>
            <person name="Minakuchi Y."/>
            <person name="Ohishi K."/>
            <person name="Motoyama A."/>
            <person name="Aizu T."/>
            <person name="Enomoto A."/>
            <person name="Kondo K."/>
            <person name="Tanaka S."/>
            <person name="Hara Y."/>
            <person name="Koshikawa S."/>
            <person name="Sagara H."/>
            <person name="Miura T."/>
            <person name="Yokobori S."/>
            <person name="Miyagawa K."/>
            <person name="Suzuki Y."/>
            <person name="Kubo T."/>
            <person name="Oyama M."/>
            <person name="Kohara Y."/>
            <person name="Fujiyama A."/>
            <person name="Arakawa K."/>
            <person name="Katayama T."/>
            <person name="Toyoda A."/>
            <person name="Kunieda T."/>
        </authorList>
    </citation>
    <scope>NUCLEOTIDE SEQUENCE [LARGE SCALE GENOMIC DNA]</scope>
    <source>
        <strain evidence="1 2">YOKOZUNA-1</strain>
    </source>
</reference>
<name>A0A1D1UN81_RAMVA</name>
<dbReference type="AlphaFoldDB" id="A0A1D1UN81"/>
<dbReference type="EMBL" id="BDGG01000001">
    <property type="protein sequence ID" value="GAU87813.1"/>
    <property type="molecule type" value="Genomic_DNA"/>
</dbReference>
<evidence type="ECO:0000313" key="1">
    <source>
        <dbReference type="EMBL" id="GAU87813.1"/>
    </source>
</evidence>
<evidence type="ECO:0000313" key="2">
    <source>
        <dbReference type="Proteomes" id="UP000186922"/>
    </source>
</evidence>
<comment type="caution">
    <text evidence="1">The sequence shown here is derived from an EMBL/GenBank/DDBJ whole genome shotgun (WGS) entry which is preliminary data.</text>
</comment>
<organism evidence="1 2">
    <name type="scientific">Ramazzottius varieornatus</name>
    <name type="common">Water bear</name>
    <name type="synonym">Tardigrade</name>
    <dbReference type="NCBI Taxonomy" id="947166"/>
    <lineage>
        <taxon>Eukaryota</taxon>
        <taxon>Metazoa</taxon>
        <taxon>Ecdysozoa</taxon>
        <taxon>Tardigrada</taxon>
        <taxon>Eutardigrada</taxon>
        <taxon>Parachela</taxon>
        <taxon>Hypsibioidea</taxon>
        <taxon>Ramazzottiidae</taxon>
        <taxon>Ramazzottius</taxon>
    </lineage>
</organism>
<dbReference type="Proteomes" id="UP000186922">
    <property type="component" value="Unassembled WGS sequence"/>
</dbReference>
<protein>
    <submittedName>
        <fullName evidence="1">Uncharacterized protein</fullName>
    </submittedName>
</protein>
<proteinExistence type="predicted"/>
<gene>
    <name evidence="1" type="primary">RvY_00611</name>
    <name evidence="1" type="synonym">RvY_00611.2</name>
    <name evidence="1" type="ORF">RvY_00611-2</name>
</gene>